<organism evidence="1 2">
    <name type="scientific">Stylosanthes scabra</name>
    <dbReference type="NCBI Taxonomy" id="79078"/>
    <lineage>
        <taxon>Eukaryota</taxon>
        <taxon>Viridiplantae</taxon>
        <taxon>Streptophyta</taxon>
        <taxon>Embryophyta</taxon>
        <taxon>Tracheophyta</taxon>
        <taxon>Spermatophyta</taxon>
        <taxon>Magnoliopsida</taxon>
        <taxon>eudicotyledons</taxon>
        <taxon>Gunneridae</taxon>
        <taxon>Pentapetalae</taxon>
        <taxon>rosids</taxon>
        <taxon>fabids</taxon>
        <taxon>Fabales</taxon>
        <taxon>Fabaceae</taxon>
        <taxon>Papilionoideae</taxon>
        <taxon>50 kb inversion clade</taxon>
        <taxon>dalbergioids sensu lato</taxon>
        <taxon>Dalbergieae</taxon>
        <taxon>Pterocarpus clade</taxon>
        <taxon>Stylosanthes</taxon>
    </lineage>
</organism>
<gene>
    <name evidence="1" type="ORF">PIB30_016146</name>
</gene>
<protein>
    <submittedName>
        <fullName evidence="1">Uncharacterized protein</fullName>
    </submittedName>
</protein>
<evidence type="ECO:0000313" key="2">
    <source>
        <dbReference type="Proteomes" id="UP001341840"/>
    </source>
</evidence>
<proteinExistence type="predicted"/>
<sequence length="166" mass="18281">MQGCEDGEPLEFGESGCLEIPQKEPNRLMEVVNLVDDRLIGSQAREAGVRDATGMRRNIAPGLGMSDSDYCPFPPVTKVVSYQRLLEGRHQRRNRALVSRKENLRASSRIGEGSDDIPLAKLIKKTSKKQKPNTPVKKGMLTKSVQNLGGRNLSAKILRVGSKAKL</sequence>
<dbReference type="EMBL" id="JASCZI010060460">
    <property type="protein sequence ID" value="MED6132115.1"/>
    <property type="molecule type" value="Genomic_DNA"/>
</dbReference>
<dbReference type="Proteomes" id="UP001341840">
    <property type="component" value="Unassembled WGS sequence"/>
</dbReference>
<reference evidence="1 2" key="1">
    <citation type="journal article" date="2023" name="Plants (Basel)">
        <title>Bridging the Gap: Combining Genomics and Transcriptomics Approaches to Understand Stylosanthes scabra, an Orphan Legume from the Brazilian Caatinga.</title>
        <authorList>
            <person name="Ferreira-Neto J.R.C."/>
            <person name="da Silva M.D."/>
            <person name="Binneck E."/>
            <person name="de Melo N.F."/>
            <person name="da Silva R.H."/>
            <person name="de Melo A.L.T.M."/>
            <person name="Pandolfi V."/>
            <person name="Bustamante F.O."/>
            <person name="Brasileiro-Vidal A.C."/>
            <person name="Benko-Iseppon A.M."/>
        </authorList>
    </citation>
    <scope>NUCLEOTIDE SEQUENCE [LARGE SCALE GENOMIC DNA]</scope>
    <source>
        <tissue evidence="1">Leaves</tissue>
    </source>
</reference>
<keyword evidence="2" id="KW-1185">Reference proteome</keyword>
<name>A0ABU6S6P1_9FABA</name>
<evidence type="ECO:0000313" key="1">
    <source>
        <dbReference type="EMBL" id="MED6132115.1"/>
    </source>
</evidence>
<accession>A0ABU6S6P1</accession>
<comment type="caution">
    <text evidence="1">The sequence shown here is derived from an EMBL/GenBank/DDBJ whole genome shotgun (WGS) entry which is preliminary data.</text>
</comment>